<comment type="caution">
    <text evidence="2">The sequence shown here is derived from an EMBL/GenBank/DDBJ whole genome shotgun (WGS) entry which is preliminary data.</text>
</comment>
<feature type="transmembrane region" description="Helical" evidence="1">
    <location>
        <begin position="179"/>
        <end position="199"/>
    </location>
</feature>
<keyword evidence="1" id="KW-1133">Transmembrane helix</keyword>
<feature type="transmembrane region" description="Helical" evidence="1">
    <location>
        <begin position="12"/>
        <end position="35"/>
    </location>
</feature>
<feature type="transmembrane region" description="Helical" evidence="1">
    <location>
        <begin position="146"/>
        <end position="167"/>
    </location>
</feature>
<feature type="transmembrane region" description="Helical" evidence="1">
    <location>
        <begin position="205"/>
        <end position="227"/>
    </location>
</feature>
<proteinExistence type="predicted"/>
<dbReference type="RefSeq" id="WP_104378977.1">
    <property type="nucleotide sequence ID" value="NZ_PSZC01000033.1"/>
</dbReference>
<dbReference type="EMBL" id="PSZC01000033">
    <property type="protein sequence ID" value="PPJ33965.1"/>
    <property type="molecule type" value="Genomic_DNA"/>
</dbReference>
<name>A0A2S6AGT5_9NOCA</name>
<protein>
    <recommendedName>
        <fullName evidence="4">ABC transporter permease</fullName>
    </recommendedName>
</protein>
<dbReference type="AlphaFoldDB" id="A0A2S6AGT5"/>
<organism evidence="2 3">
    <name type="scientific">Nocardia nova</name>
    <dbReference type="NCBI Taxonomy" id="37330"/>
    <lineage>
        <taxon>Bacteria</taxon>
        <taxon>Bacillati</taxon>
        <taxon>Actinomycetota</taxon>
        <taxon>Actinomycetes</taxon>
        <taxon>Mycobacteriales</taxon>
        <taxon>Nocardiaceae</taxon>
        <taxon>Nocardia</taxon>
    </lineage>
</organism>
<gene>
    <name evidence="2" type="ORF">C5E45_31080</name>
</gene>
<dbReference type="Proteomes" id="UP000239874">
    <property type="component" value="Unassembled WGS sequence"/>
</dbReference>
<keyword evidence="1" id="KW-0472">Membrane</keyword>
<reference evidence="2 3" key="1">
    <citation type="submission" date="2018-02" db="EMBL/GenBank/DDBJ databases">
        <title>8 Nocardia nova and 1 Nocardia cyriacigeorgica strain used for evolution to TMP-SMX.</title>
        <authorList>
            <person name="Mehta H."/>
            <person name="Weng J."/>
            <person name="Shamoo Y."/>
        </authorList>
    </citation>
    <scope>NUCLEOTIDE SEQUENCE [LARGE SCALE GENOMIC DNA]</scope>
    <source>
        <strain evidence="2 3">MDA3139</strain>
    </source>
</reference>
<keyword evidence="1" id="KW-0812">Transmembrane</keyword>
<evidence type="ECO:0008006" key="4">
    <source>
        <dbReference type="Google" id="ProtNLM"/>
    </source>
</evidence>
<evidence type="ECO:0000313" key="3">
    <source>
        <dbReference type="Proteomes" id="UP000239874"/>
    </source>
</evidence>
<feature type="transmembrane region" description="Helical" evidence="1">
    <location>
        <begin position="234"/>
        <end position="257"/>
    </location>
</feature>
<sequence>MTTNDRLARRRIVTGVLMLPLFFLIALPGLFLGLLHSPAPHEVEVAVIGTGPQAQTVANQLAAHAKGFEVQTLSDADAGRNAVQDREVRAAYDPATGDLYVASAGSVQATEAGRALFAAVAQAGGTALQVRDVVPLPTADRLGTSALYIGIGAIVGGFLSGLIVAMIAPGLRVRTQVSVVAVMSVVVAGIETFYGWVLFDIFPGNAAAGAAVLAGIALVAGVVTLAGTRLIGPAMVMVSILLLVLCGVTASGLPVPLDMAPAFYNWMHDVLPTARGLSALRSVCYFDGEGVGVDLLVMAAWGLAAMVVLAVTRKKVAVPGNGAFGNLGADEAVVAGAAASASA</sequence>
<feature type="transmembrane region" description="Helical" evidence="1">
    <location>
        <begin position="295"/>
        <end position="312"/>
    </location>
</feature>
<dbReference type="OrthoDB" id="3288304at2"/>
<evidence type="ECO:0000256" key="1">
    <source>
        <dbReference type="SAM" id="Phobius"/>
    </source>
</evidence>
<evidence type="ECO:0000313" key="2">
    <source>
        <dbReference type="EMBL" id="PPJ33965.1"/>
    </source>
</evidence>
<accession>A0A2S6AGT5</accession>